<proteinExistence type="predicted"/>
<feature type="region of interest" description="Disordered" evidence="1">
    <location>
        <begin position="1"/>
        <end position="34"/>
    </location>
</feature>
<sequence length="90" mass="9848">PCRQIPPTCPSASSSTRPQSGEERGRSNSVEIISSTPPAVVDLEQRAERLIITPERRVPKTEVGAEEDNRGSGSGSVGVKHYQHYPYLLF</sequence>
<keyword evidence="3" id="KW-1185">Reference proteome</keyword>
<feature type="compositionally biased region" description="Polar residues" evidence="1">
    <location>
        <begin position="10"/>
        <end position="19"/>
    </location>
</feature>
<accession>A0A368EZ06</accession>
<dbReference type="EMBL" id="JOJR01014526">
    <property type="protein sequence ID" value="RCN25054.1"/>
    <property type="molecule type" value="Genomic_DNA"/>
</dbReference>
<dbReference type="STRING" id="29170.A0A368EZ06"/>
<feature type="region of interest" description="Disordered" evidence="1">
    <location>
        <begin position="54"/>
        <end position="79"/>
    </location>
</feature>
<comment type="caution">
    <text evidence="2">The sequence shown here is derived from an EMBL/GenBank/DDBJ whole genome shotgun (WGS) entry which is preliminary data.</text>
</comment>
<organism evidence="2 3">
    <name type="scientific">Ancylostoma caninum</name>
    <name type="common">Dog hookworm</name>
    <dbReference type="NCBI Taxonomy" id="29170"/>
    <lineage>
        <taxon>Eukaryota</taxon>
        <taxon>Metazoa</taxon>
        <taxon>Ecdysozoa</taxon>
        <taxon>Nematoda</taxon>
        <taxon>Chromadorea</taxon>
        <taxon>Rhabditida</taxon>
        <taxon>Rhabditina</taxon>
        <taxon>Rhabditomorpha</taxon>
        <taxon>Strongyloidea</taxon>
        <taxon>Ancylostomatidae</taxon>
        <taxon>Ancylostomatinae</taxon>
        <taxon>Ancylostoma</taxon>
    </lineage>
</organism>
<dbReference type="Proteomes" id="UP000252519">
    <property type="component" value="Unassembled WGS sequence"/>
</dbReference>
<protein>
    <submittedName>
        <fullName evidence="2">Uncharacterized protein</fullName>
    </submittedName>
</protein>
<evidence type="ECO:0000313" key="2">
    <source>
        <dbReference type="EMBL" id="RCN25054.1"/>
    </source>
</evidence>
<evidence type="ECO:0000256" key="1">
    <source>
        <dbReference type="SAM" id="MobiDB-lite"/>
    </source>
</evidence>
<feature type="non-terminal residue" evidence="2">
    <location>
        <position position="1"/>
    </location>
</feature>
<name>A0A368EZ06_ANCCA</name>
<dbReference type="OrthoDB" id="5865218at2759"/>
<evidence type="ECO:0000313" key="3">
    <source>
        <dbReference type="Proteomes" id="UP000252519"/>
    </source>
</evidence>
<gene>
    <name evidence="2" type="ORF">ANCCAN_29236</name>
</gene>
<dbReference type="AlphaFoldDB" id="A0A368EZ06"/>
<reference evidence="2 3" key="1">
    <citation type="submission" date="2014-10" db="EMBL/GenBank/DDBJ databases">
        <title>Draft genome of the hookworm Ancylostoma caninum.</title>
        <authorList>
            <person name="Mitreva M."/>
        </authorList>
    </citation>
    <scope>NUCLEOTIDE SEQUENCE [LARGE SCALE GENOMIC DNA]</scope>
    <source>
        <strain evidence="2 3">Baltimore</strain>
    </source>
</reference>